<name>A0ABP1RF99_9HEXA</name>
<sequence length="130" mass="15225">MITSSQTLNWLTLYLTHHQHVQAKLHEEIDRIVGQNRDPSLFDKPKMPYTEAVIQEILRITSLAPLGLMHELLHDIEFHGYLLPKGLLLIPNMYHVHNDKKIWGDPGNFRPERFLNEDESRVIQKFASFS</sequence>
<organism evidence="5 6">
    <name type="scientific">Orchesella dallaii</name>
    <dbReference type="NCBI Taxonomy" id="48710"/>
    <lineage>
        <taxon>Eukaryota</taxon>
        <taxon>Metazoa</taxon>
        <taxon>Ecdysozoa</taxon>
        <taxon>Arthropoda</taxon>
        <taxon>Hexapoda</taxon>
        <taxon>Collembola</taxon>
        <taxon>Entomobryomorpha</taxon>
        <taxon>Entomobryoidea</taxon>
        <taxon>Orchesellidae</taxon>
        <taxon>Orchesellinae</taxon>
        <taxon>Orchesella</taxon>
    </lineage>
</organism>
<reference evidence="5 6" key="1">
    <citation type="submission" date="2024-08" db="EMBL/GenBank/DDBJ databases">
        <authorList>
            <person name="Cucini C."/>
            <person name="Frati F."/>
        </authorList>
    </citation>
    <scope>NUCLEOTIDE SEQUENCE [LARGE SCALE GENOMIC DNA]</scope>
</reference>
<dbReference type="EMBL" id="CAXLJM020000068">
    <property type="protein sequence ID" value="CAL8123381.1"/>
    <property type="molecule type" value="Genomic_DNA"/>
</dbReference>
<dbReference type="PANTHER" id="PTHR24300:SF403">
    <property type="entry name" value="CYTOCHROME P450 306A1"/>
    <property type="match status" value="1"/>
</dbReference>
<dbReference type="SUPFAM" id="SSF48264">
    <property type="entry name" value="Cytochrome P450"/>
    <property type="match status" value="1"/>
</dbReference>
<evidence type="ECO:0000256" key="1">
    <source>
        <dbReference type="ARBA" id="ARBA00010617"/>
    </source>
</evidence>
<evidence type="ECO:0008006" key="7">
    <source>
        <dbReference type="Google" id="ProtNLM"/>
    </source>
</evidence>
<keyword evidence="4" id="KW-0503">Monooxygenase</keyword>
<keyword evidence="2" id="KW-0479">Metal-binding</keyword>
<protein>
    <recommendedName>
        <fullName evidence="7">Cytochrome P450</fullName>
    </recommendedName>
</protein>
<keyword evidence="6" id="KW-1185">Reference proteome</keyword>
<comment type="caution">
    <text evidence="5">The sequence shown here is derived from an EMBL/GenBank/DDBJ whole genome shotgun (WGS) entry which is preliminary data.</text>
</comment>
<dbReference type="InterPro" id="IPR036396">
    <property type="entry name" value="Cyt_P450_sf"/>
</dbReference>
<dbReference type="PRINTS" id="PR00463">
    <property type="entry name" value="EP450I"/>
</dbReference>
<accession>A0ABP1RF99</accession>
<keyword evidence="3" id="KW-0408">Iron</keyword>
<dbReference type="PANTHER" id="PTHR24300">
    <property type="entry name" value="CYTOCHROME P450 508A4-RELATED"/>
    <property type="match status" value="1"/>
</dbReference>
<evidence type="ECO:0000256" key="4">
    <source>
        <dbReference type="ARBA" id="ARBA00023033"/>
    </source>
</evidence>
<evidence type="ECO:0000256" key="2">
    <source>
        <dbReference type="ARBA" id="ARBA00022723"/>
    </source>
</evidence>
<dbReference type="InterPro" id="IPR002401">
    <property type="entry name" value="Cyt_P450_E_grp-I"/>
</dbReference>
<evidence type="ECO:0000256" key="3">
    <source>
        <dbReference type="ARBA" id="ARBA00023004"/>
    </source>
</evidence>
<keyword evidence="4" id="KW-0560">Oxidoreductase</keyword>
<proteinExistence type="inferred from homology"/>
<evidence type="ECO:0000313" key="6">
    <source>
        <dbReference type="Proteomes" id="UP001642540"/>
    </source>
</evidence>
<comment type="similarity">
    <text evidence="1">Belongs to the cytochrome P450 family.</text>
</comment>
<dbReference type="InterPro" id="IPR050182">
    <property type="entry name" value="Cytochrome_P450_fam2"/>
</dbReference>
<gene>
    <name evidence="5" type="ORF">ODALV1_LOCUS20183</name>
</gene>
<dbReference type="InterPro" id="IPR001128">
    <property type="entry name" value="Cyt_P450"/>
</dbReference>
<dbReference type="Pfam" id="PF00067">
    <property type="entry name" value="p450"/>
    <property type="match status" value="1"/>
</dbReference>
<dbReference type="Gene3D" id="1.10.630.10">
    <property type="entry name" value="Cytochrome P450"/>
    <property type="match status" value="1"/>
</dbReference>
<evidence type="ECO:0000313" key="5">
    <source>
        <dbReference type="EMBL" id="CAL8123381.1"/>
    </source>
</evidence>
<dbReference type="Proteomes" id="UP001642540">
    <property type="component" value="Unassembled WGS sequence"/>
</dbReference>